<dbReference type="Gramene" id="OBART09G14890.1">
    <property type="protein sequence ID" value="OBART09G14890.1"/>
    <property type="gene ID" value="OBART09G14890"/>
</dbReference>
<dbReference type="EnsemblPlants" id="OBART09G14890.1">
    <property type="protein sequence ID" value="OBART09G14890.1"/>
    <property type="gene ID" value="OBART09G14890"/>
</dbReference>
<dbReference type="HOGENOM" id="CLU_3433297_0_0_1"/>
<evidence type="ECO:0000313" key="1">
    <source>
        <dbReference type="EnsemblPlants" id="OBART09G14890.1"/>
    </source>
</evidence>
<reference evidence="1" key="2">
    <citation type="submission" date="2015-03" db="UniProtKB">
        <authorList>
            <consortium name="EnsemblPlants"/>
        </authorList>
    </citation>
    <scope>IDENTIFICATION</scope>
</reference>
<evidence type="ECO:0000313" key="2">
    <source>
        <dbReference type="Proteomes" id="UP000026960"/>
    </source>
</evidence>
<proteinExistence type="predicted"/>
<name>A0A0D3H8E1_9ORYZ</name>
<protein>
    <submittedName>
        <fullName evidence="1">Uncharacterized protein</fullName>
    </submittedName>
</protein>
<sequence>MAFAARLTGNSDCLLN</sequence>
<dbReference type="Proteomes" id="UP000026960">
    <property type="component" value="Chromosome 9"/>
</dbReference>
<keyword evidence="2" id="KW-1185">Reference proteome</keyword>
<accession>A0A0D3H8E1</accession>
<organism evidence="1">
    <name type="scientific">Oryza barthii</name>
    <dbReference type="NCBI Taxonomy" id="65489"/>
    <lineage>
        <taxon>Eukaryota</taxon>
        <taxon>Viridiplantae</taxon>
        <taxon>Streptophyta</taxon>
        <taxon>Embryophyta</taxon>
        <taxon>Tracheophyta</taxon>
        <taxon>Spermatophyta</taxon>
        <taxon>Magnoliopsida</taxon>
        <taxon>Liliopsida</taxon>
        <taxon>Poales</taxon>
        <taxon>Poaceae</taxon>
        <taxon>BOP clade</taxon>
        <taxon>Oryzoideae</taxon>
        <taxon>Oryzeae</taxon>
        <taxon>Oryzinae</taxon>
        <taxon>Oryza</taxon>
    </lineage>
</organism>
<reference evidence="1" key="1">
    <citation type="journal article" date="2009" name="Rice">
        <title>De Novo Next Generation Sequencing of Plant Genomes.</title>
        <authorList>
            <person name="Rounsley S."/>
            <person name="Marri P.R."/>
            <person name="Yu Y."/>
            <person name="He R."/>
            <person name="Sisneros N."/>
            <person name="Goicoechea J.L."/>
            <person name="Lee S.J."/>
            <person name="Angelova A."/>
            <person name="Kudrna D."/>
            <person name="Luo M."/>
            <person name="Affourtit J."/>
            <person name="Desany B."/>
            <person name="Knight J."/>
            <person name="Niazi F."/>
            <person name="Egholm M."/>
            <person name="Wing R.A."/>
        </authorList>
    </citation>
    <scope>NUCLEOTIDE SEQUENCE [LARGE SCALE GENOMIC DNA]</scope>
    <source>
        <strain evidence="1">cv. IRGC 105608</strain>
    </source>
</reference>
<dbReference type="AlphaFoldDB" id="A0A0D3H8E1"/>